<keyword evidence="2" id="KW-0808">Transferase</keyword>
<dbReference type="AlphaFoldDB" id="A0A2A4HW63"/>
<evidence type="ECO:0000259" key="1">
    <source>
        <dbReference type="Pfam" id="PF13649"/>
    </source>
</evidence>
<gene>
    <name evidence="2" type="ORF">COA17_12245</name>
</gene>
<sequence length="221" mass="24140">MFFDRERIAHYADGPRRFTPGLDAVHRMTAILLAEHAPADAHVLVLGAGGGLELTALARAHPGWRFTGVDPAGPMLDLARMTMGDDAGRADWVEGYVEDAPEGPFDAATSLLTLHFLGRDERVRTLREMHRRMSPGAPLVVVHSSFPQDEPSRTRWLERYAAYAVASGADPAQTEQARTAVAASLALLTPEEDAACLRDAGFEAVELFYAAFTWRGWVARA</sequence>
<dbReference type="Pfam" id="PF13649">
    <property type="entry name" value="Methyltransf_25"/>
    <property type="match status" value="1"/>
</dbReference>
<dbReference type="SUPFAM" id="SSF53335">
    <property type="entry name" value="S-adenosyl-L-methionine-dependent methyltransferases"/>
    <property type="match status" value="1"/>
</dbReference>
<dbReference type="PANTHER" id="PTHR43464:SF58">
    <property type="entry name" value="BLR7975 PROTEIN"/>
    <property type="match status" value="1"/>
</dbReference>
<dbReference type="Proteomes" id="UP000218784">
    <property type="component" value="Unassembled WGS sequence"/>
</dbReference>
<dbReference type="GO" id="GO:0008168">
    <property type="term" value="F:methyltransferase activity"/>
    <property type="evidence" value="ECO:0007669"/>
    <property type="project" value="UniProtKB-KW"/>
</dbReference>
<comment type="caution">
    <text evidence="2">The sequence shown here is derived from an EMBL/GenBank/DDBJ whole genome shotgun (WGS) entry which is preliminary data.</text>
</comment>
<proteinExistence type="predicted"/>
<evidence type="ECO:0000313" key="2">
    <source>
        <dbReference type="EMBL" id="PCG08600.1"/>
    </source>
</evidence>
<dbReference type="InterPro" id="IPR029063">
    <property type="entry name" value="SAM-dependent_MTases_sf"/>
</dbReference>
<dbReference type="Gene3D" id="3.40.50.150">
    <property type="entry name" value="Vaccinia Virus protein VP39"/>
    <property type="match status" value="1"/>
</dbReference>
<keyword evidence="3" id="KW-1185">Reference proteome</keyword>
<dbReference type="PANTHER" id="PTHR43464">
    <property type="entry name" value="METHYLTRANSFERASE"/>
    <property type="match status" value="1"/>
</dbReference>
<dbReference type="CDD" id="cd02440">
    <property type="entry name" value="AdoMet_MTases"/>
    <property type="match status" value="1"/>
</dbReference>
<accession>A0A2A4HW63</accession>
<organism evidence="2 3">
    <name type="scientific">Sphingomonas ginsenosidimutans</name>
    <dbReference type="NCBI Taxonomy" id="862134"/>
    <lineage>
        <taxon>Bacteria</taxon>
        <taxon>Pseudomonadati</taxon>
        <taxon>Pseudomonadota</taxon>
        <taxon>Alphaproteobacteria</taxon>
        <taxon>Sphingomonadales</taxon>
        <taxon>Sphingomonadaceae</taxon>
        <taxon>Sphingomonas</taxon>
    </lineage>
</organism>
<reference evidence="2 3" key="1">
    <citation type="submission" date="2017-09" db="EMBL/GenBank/DDBJ databases">
        <title>Sphingomonas ginsenosidimutans KACC 14949, whole genome shotgun sequence.</title>
        <authorList>
            <person name="Feng G."/>
            <person name="Zhu H."/>
        </authorList>
    </citation>
    <scope>NUCLEOTIDE SEQUENCE [LARGE SCALE GENOMIC DNA]</scope>
    <source>
        <strain evidence="2 3">KACC 14949</strain>
    </source>
</reference>
<name>A0A2A4HW63_9SPHN</name>
<dbReference type="EMBL" id="NWVD01000005">
    <property type="protein sequence ID" value="PCG08600.1"/>
    <property type="molecule type" value="Genomic_DNA"/>
</dbReference>
<feature type="domain" description="Methyltransferase" evidence="1">
    <location>
        <begin position="43"/>
        <end position="136"/>
    </location>
</feature>
<dbReference type="InterPro" id="IPR041698">
    <property type="entry name" value="Methyltransf_25"/>
</dbReference>
<dbReference type="GO" id="GO:0032259">
    <property type="term" value="P:methylation"/>
    <property type="evidence" value="ECO:0007669"/>
    <property type="project" value="UniProtKB-KW"/>
</dbReference>
<keyword evidence="2" id="KW-0489">Methyltransferase</keyword>
<evidence type="ECO:0000313" key="3">
    <source>
        <dbReference type="Proteomes" id="UP000218784"/>
    </source>
</evidence>
<protein>
    <submittedName>
        <fullName evidence="2">Methyltransferase</fullName>
    </submittedName>
</protein>